<evidence type="ECO:0000256" key="2">
    <source>
        <dbReference type="SAM" id="Phobius"/>
    </source>
</evidence>
<dbReference type="AlphaFoldDB" id="A0A022KUJ9"/>
<proteinExistence type="predicted"/>
<dbReference type="PANTHER" id="PTHR23028">
    <property type="entry name" value="ACETYLTRANSFERASE"/>
    <property type="match status" value="1"/>
</dbReference>
<dbReference type="EMBL" id="AORC01000009">
    <property type="protein sequence ID" value="EYT49455.1"/>
    <property type="molecule type" value="Genomic_DNA"/>
</dbReference>
<evidence type="ECO:0008006" key="7">
    <source>
        <dbReference type="Google" id="ProtNLM"/>
    </source>
</evidence>
<dbReference type="HOGENOM" id="CLU_005679_10_1_11"/>
<keyword evidence="2" id="KW-0472">Membrane</keyword>
<dbReference type="GO" id="GO:0016747">
    <property type="term" value="F:acyltransferase activity, transferring groups other than amino-acyl groups"/>
    <property type="evidence" value="ECO:0007669"/>
    <property type="project" value="InterPro"/>
</dbReference>
<dbReference type="Pfam" id="PF01757">
    <property type="entry name" value="Acyl_transf_3"/>
    <property type="match status" value="1"/>
</dbReference>
<dbReference type="RefSeq" id="WP_017823236.1">
    <property type="nucleotide sequence ID" value="NZ_AORC01000009.1"/>
</dbReference>
<evidence type="ECO:0000313" key="6">
    <source>
        <dbReference type="Proteomes" id="UP000019754"/>
    </source>
</evidence>
<evidence type="ECO:0000259" key="4">
    <source>
        <dbReference type="Pfam" id="PF19040"/>
    </source>
</evidence>
<evidence type="ECO:0000313" key="5">
    <source>
        <dbReference type="EMBL" id="EYT49455.1"/>
    </source>
</evidence>
<feature type="domain" description="Acyltransferase 3" evidence="3">
    <location>
        <begin position="78"/>
        <end position="422"/>
    </location>
</feature>
<feature type="transmembrane region" description="Helical" evidence="2">
    <location>
        <begin position="142"/>
        <end position="161"/>
    </location>
</feature>
<dbReference type="InterPro" id="IPR043968">
    <property type="entry name" value="SGNH"/>
</dbReference>
<feature type="transmembrane region" description="Helical" evidence="2">
    <location>
        <begin position="239"/>
        <end position="257"/>
    </location>
</feature>
<dbReference type="Proteomes" id="UP000019754">
    <property type="component" value="Unassembled WGS sequence"/>
</dbReference>
<keyword evidence="6" id="KW-1185">Reference proteome</keyword>
<feature type="transmembrane region" description="Helical" evidence="2">
    <location>
        <begin position="335"/>
        <end position="353"/>
    </location>
</feature>
<feature type="compositionally biased region" description="Polar residues" evidence="1">
    <location>
        <begin position="55"/>
        <end position="69"/>
    </location>
</feature>
<keyword evidence="2" id="KW-0812">Transmembrane</keyword>
<feature type="transmembrane region" description="Helical" evidence="2">
    <location>
        <begin position="401"/>
        <end position="420"/>
    </location>
</feature>
<feature type="transmembrane region" description="Helical" evidence="2">
    <location>
        <begin position="373"/>
        <end position="395"/>
    </location>
</feature>
<sequence>MPPSTLDDWLQGPLEQSMEQSAEDAWSTAESVSGRPGLEQQDRPGQADGPGDGASPSTGRSDLTQQTGRSGRPVFRRELHGLRALALMLVAVYHIWLGRVSGGVDVFLFLSAFFLTGTFVRRLDAGRPLAVPRYWLHTFKRLLPPAAVTILATLAATWWLLPSSFWPTIMQQAAASALYVQNALLVLLEVDYRARDAGAASPLQHFWSLSVQGQAFIVWPLLFLLVVPLARSGKRFRRPLLVIFAVIAAASLTWSIISTQTQQPIAYFDTAARMWEFSAGAMLAVMLPRIDHITGARRPEHDQPPALRTGRALLGWAGIAALLACGVLVDVSGQFPGWIAIWPLAAAGAVVVAGHSGRAWGVDRLLSSRPAAFLGDISYALYLVHWPILVLWLSTSGQERAGLLDGLAVLAGSILLAWLLTRAVDAPVRRSRWLEAKPWRALTAVAASVTLVLAASGGWWLTLTASAPERPEVSANPAVATDEVSVETSHVIRPFGWQLGSQWPDLPERCGGPWAPSSPFRHVNCQQLLPADAAASETIVVVGSSHARQFIPALIPYAEERGAQIVNLTMDGCEFLPGTERWPYCDGYDEYALSYIDAVGPATVLTTSTRTSPDSTAEVMPEGTANAVQLLLDRGIDVIAVRDTPRWEADQYECAEQVIDAGGSPADADLACGAEVEQKLAATDPAAPLAGLTGQGPSDAPAADAAQVILVDLTEQVCPDGRCSPVLGDTYVYLDDNHLTRLFVESVLEPALREELGVLN</sequence>
<feature type="transmembrane region" description="Helical" evidence="2">
    <location>
        <begin position="102"/>
        <end position="121"/>
    </location>
</feature>
<feature type="domain" description="SGNH" evidence="4">
    <location>
        <begin position="535"/>
        <end position="742"/>
    </location>
</feature>
<dbReference type="GO" id="GO:0009103">
    <property type="term" value="P:lipopolysaccharide biosynthetic process"/>
    <property type="evidence" value="ECO:0007669"/>
    <property type="project" value="TreeGrafter"/>
</dbReference>
<dbReference type="InterPro" id="IPR050879">
    <property type="entry name" value="Acyltransferase_3"/>
</dbReference>
<accession>A0A022KUJ9</accession>
<comment type="caution">
    <text evidence="5">The sequence shown here is derived from an EMBL/GenBank/DDBJ whole genome shotgun (WGS) entry which is preliminary data.</text>
</comment>
<feature type="transmembrane region" description="Helical" evidence="2">
    <location>
        <begin position="206"/>
        <end position="227"/>
    </location>
</feature>
<protein>
    <recommendedName>
        <fullName evidence="7">Acyltransferase</fullName>
    </recommendedName>
</protein>
<feature type="transmembrane region" description="Helical" evidence="2">
    <location>
        <begin position="441"/>
        <end position="461"/>
    </location>
</feature>
<dbReference type="STRING" id="1249481.D641_0108520"/>
<dbReference type="PANTHER" id="PTHR23028:SF53">
    <property type="entry name" value="ACYL_TRANSF_3 DOMAIN-CONTAINING PROTEIN"/>
    <property type="match status" value="1"/>
</dbReference>
<keyword evidence="2" id="KW-1133">Transmembrane helix</keyword>
<feature type="transmembrane region" description="Helical" evidence="2">
    <location>
        <begin position="272"/>
        <end position="290"/>
    </location>
</feature>
<evidence type="ECO:0000256" key="1">
    <source>
        <dbReference type="SAM" id="MobiDB-lite"/>
    </source>
</evidence>
<gene>
    <name evidence="5" type="ORF">D641_0108520</name>
</gene>
<feature type="transmembrane region" description="Helical" evidence="2">
    <location>
        <begin position="311"/>
        <end position="329"/>
    </location>
</feature>
<organism evidence="5 6">
    <name type="scientific">Brachybacterium muris UCD-AY4</name>
    <dbReference type="NCBI Taxonomy" id="1249481"/>
    <lineage>
        <taxon>Bacteria</taxon>
        <taxon>Bacillati</taxon>
        <taxon>Actinomycetota</taxon>
        <taxon>Actinomycetes</taxon>
        <taxon>Micrococcales</taxon>
        <taxon>Dermabacteraceae</taxon>
        <taxon>Brachybacterium</taxon>
    </lineage>
</organism>
<reference evidence="5 6" key="1">
    <citation type="journal article" date="2013" name="Genome Announc.">
        <title>Draft genome sequence of an Actinobacterium, Brachybacterium muris strain UCD-AY4.</title>
        <authorList>
            <person name="Lo J.R."/>
            <person name="Lang J.M."/>
            <person name="Darling A.E."/>
            <person name="Eisen J.A."/>
            <person name="Coil D.A."/>
        </authorList>
    </citation>
    <scope>NUCLEOTIDE SEQUENCE [LARGE SCALE GENOMIC DNA]</scope>
    <source>
        <strain evidence="5 6">UCD-AY4</strain>
    </source>
</reference>
<dbReference type="GO" id="GO:0016020">
    <property type="term" value="C:membrane"/>
    <property type="evidence" value="ECO:0007669"/>
    <property type="project" value="TreeGrafter"/>
</dbReference>
<dbReference type="Pfam" id="PF19040">
    <property type="entry name" value="SGNH"/>
    <property type="match status" value="1"/>
</dbReference>
<evidence type="ECO:0000259" key="3">
    <source>
        <dbReference type="Pfam" id="PF01757"/>
    </source>
</evidence>
<feature type="transmembrane region" description="Helical" evidence="2">
    <location>
        <begin position="79"/>
        <end position="96"/>
    </location>
</feature>
<name>A0A022KUJ9_9MICO</name>
<feature type="region of interest" description="Disordered" evidence="1">
    <location>
        <begin position="1"/>
        <end position="71"/>
    </location>
</feature>
<dbReference type="InterPro" id="IPR002656">
    <property type="entry name" value="Acyl_transf_3_dom"/>
</dbReference>